<dbReference type="OrthoDB" id="8028921at2"/>
<comment type="caution">
    <text evidence="1">The sequence shown here is derived from an EMBL/GenBank/DDBJ whole genome shotgun (WGS) entry which is preliminary data.</text>
</comment>
<dbReference type="Proteomes" id="UP000295390">
    <property type="component" value="Unassembled WGS sequence"/>
</dbReference>
<reference evidence="1 2" key="1">
    <citation type="submission" date="2019-03" db="EMBL/GenBank/DDBJ databases">
        <title>Genomic Encyclopedia of Type Strains, Phase III (KMG-III): the genomes of soil and plant-associated and newly described type strains.</title>
        <authorList>
            <person name="Whitman W."/>
        </authorList>
    </citation>
    <scope>NUCLEOTIDE SEQUENCE [LARGE SCALE GENOMIC DNA]</scope>
    <source>
        <strain evidence="1 2">CECT 8283</strain>
    </source>
</reference>
<dbReference type="RefSeq" id="WP_133535779.1">
    <property type="nucleotide sequence ID" value="NZ_SNYH01000003.1"/>
</dbReference>
<sequence>MIRLNNSKAAMMEFTSFEVKEGTTPNQLIEAVLNFESNFLQQQSGIIFHCLVRNMEGKFANVLFAEDKESLKQLEKSAEGNQSVKLFFDMVEPSNVQVHYNTINKENFEVPESFSCVEYGVFKLKEKDSLDSLLLVSQTIEKDYLHNFKNTKEHFIGTLPDKVYTEVVLGETLGQTKQICTGYLENQFCKTFLEMIDESTMQLDFWYLIA</sequence>
<name>A0A4R6TGE0_9FLAO</name>
<protein>
    <submittedName>
        <fullName evidence="1">Uncharacterized protein</fullName>
    </submittedName>
</protein>
<evidence type="ECO:0000313" key="1">
    <source>
        <dbReference type="EMBL" id="TDQ27806.1"/>
    </source>
</evidence>
<organism evidence="1 2">
    <name type="scientific">Tenacibaculum caenipelagi</name>
    <dbReference type="NCBI Taxonomy" id="1325435"/>
    <lineage>
        <taxon>Bacteria</taxon>
        <taxon>Pseudomonadati</taxon>
        <taxon>Bacteroidota</taxon>
        <taxon>Flavobacteriia</taxon>
        <taxon>Flavobacteriales</taxon>
        <taxon>Flavobacteriaceae</taxon>
        <taxon>Tenacibaculum</taxon>
    </lineage>
</organism>
<dbReference type="EMBL" id="SNYH01000003">
    <property type="protein sequence ID" value="TDQ27806.1"/>
    <property type="molecule type" value="Genomic_DNA"/>
</dbReference>
<dbReference type="AlphaFoldDB" id="A0A4R6TGE0"/>
<proteinExistence type="predicted"/>
<gene>
    <name evidence="1" type="ORF">DFQ07_1661</name>
</gene>
<keyword evidence="2" id="KW-1185">Reference proteome</keyword>
<evidence type="ECO:0000313" key="2">
    <source>
        <dbReference type="Proteomes" id="UP000295390"/>
    </source>
</evidence>
<accession>A0A4R6TGE0</accession>